<keyword evidence="2" id="KW-1185">Reference proteome</keyword>
<dbReference type="EMBL" id="BSXS01014915">
    <property type="protein sequence ID" value="GMF06164.1"/>
    <property type="molecule type" value="Genomic_DNA"/>
</dbReference>
<organism evidence="1 2">
    <name type="scientific">Ambrosiozyma monospora</name>
    <name type="common">Yeast</name>
    <name type="synonym">Endomycopsis monosporus</name>
    <dbReference type="NCBI Taxonomy" id="43982"/>
    <lineage>
        <taxon>Eukaryota</taxon>
        <taxon>Fungi</taxon>
        <taxon>Dikarya</taxon>
        <taxon>Ascomycota</taxon>
        <taxon>Saccharomycotina</taxon>
        <taxon>Pichiomycetes</taxon>
        <taxon>Pichiales</taxon>
        <taxon>Pichiaceae</taxon>
        <taxon>Ambrosiozyma</taxon>
    </lineage>
</organism>
<reference evidence="1" key="1">
    <citation type="submission" date="2023-04" db="EMBL/GenBank/DDBJ databases">
        <title>Ambrosiozyma monospora NBRC 10751.</title>
        <authorList>
            <person name="Ichikawa N."/>
            <person name="Sato H."/>
            <person name="Tonouchi N."/>
        </authorList>
    </citation>
    <scope>NUCLEOTIDE SEQUENCE</scope>
    <source>
        <strain evidence="1">NBRC 10751</strain>
    </source>
</reference>
<protein>
    <submittedName>
        <fullName evidence="1">Unnamed protein product</fullName>
    </submittedName>
</protein>
<comment type="caution">
    <text evidence="1">The sequence shown here is derived from an EMBL/GenBank/DDBJ whole genome shotgun (WGS) entry which is preliminary data.</text>
</comment>
<evidence type="ECO:0000313" key="2">
    <source>
        <dbReference type="Proteomes" id="UP001165064"/>
    </source>
</evidence>
<name>A0ACB5UA28_AMBMO</name>
<proteinExistence type="predicted"/>
<accession>A0ACB5UA28</accession>
<dbReference type="Proteomes" id="UP001165064">
    <property type="component" value="Unassembled WGS sequence"/>
</dbReference>
<gene>
    <name evidence="1" type="ORF">Amon02_001258800</name>
</gene>
<evidence type="ECO:0000313" key="1">
    <source>
        <dbReference type="EMBL" id="GMF06164.1"/>
    </source>
</evidence>
<sequence length="176" mass="20592">MFKSIIRIPGVRPIGSRLFSSYQPAYNVSSTIGSILKESQNGNPLSTIKKQQKKIPSYVTLKYVLHCRFKKNNTFLTLTKVQMDENFEHNNPDLSYNDKVLYYLTLPQKVVYSQSTGAVGFRKAQRGEYEGGFQLTSFMFKYMKEHRLLEDTKNLEIVVREFGKDVRFDSYQVWWC</sequence>